<keyword evidence="2" id="KW-1185">Reference proteome</keyword>
<evidence type="ECO:0000313" key="2">
    <source>
        <dbReference type="Proteomes" id="UP001055072"/>
    </source>
</evidence>
<name>A0ACB8U3X5_9APHY</name>
<sequence length="344" mass="38118">MTAVQSGKLLVSGANGYIAVWLLQRLLEQGFFVRGTVRSEKSLPYLKKLFSKYGDKLEFVIVADITKDGAFDEAVKGMDAVLHTASPFHYQASDPKEIIDPAVLGTVSILESVRQHAPQVKRVIILSSIAAIMDGATSTGPAHLSEKDWNVASVTACETLGKEAHQGDKYLASKTLAERAAWEFVDKHKGELKFDVVAINPPFVHGPTLHEVNSPENLNASLFSLWTAVFTDKKSKEDLTAPGGVWVDVRDLADGIIASLKKEEAGGQRIIVSADEYTWEQWVRAAHNIDNSIPDRMPEYDVDNVVHPITFDNTKSKELLGQTYIDRETCTRDMLAQFKEKGWY</sequence>
<protein>
    <submittedName>
        <fullName evidence="1">NAD(P)-binding protein</fullName>
    </submittedName>
</protein>
<gene>
    <name evidence="1" type="ORF">BDY19DRAFT_147441</name>
</gene>
<reference evidence="1" key="1">
    <citation type="journal article" date="2021" name="Environ. Microbiol.">
        <title>Gene family expansions and transcriptome signatures uncover fungal adaptations to wood decay.</title>
        <authorList>
            <person name="Hage H."/>
            <person name="Miyauchi S."/>
            <person name="Viragh M."/>
            <person name="Drula E."/>
            <person name="Min B."/>
            <person name="Chaduli D."/>
            <person name="Navarro D."/>
            <person name="Favel A."/>
            <person name="Norest M."/>
            <person name="Lesage-Meessen L."/>
            <person name="Balint B."/>
            <person name="Merenyi Z."/>
            <person name="de Eugenio L."/>
            <person name="Morin E."/>
            <person name="Martinez A.T."/>
            <person name="Baldrian P."/>
            <person name="Stursova M."/>
            <person name="Martinez M.J."/>
            <person name="Novotny C."/>
            <person name="Magnuson J.K."/>
            <person name="Spatafora J.W."/>
            <person name="Maurice S."/>
            <person name="Pangilinan J."/>
            <person name="Andreopoulos W."/>
            <person name="LaButti K."/>
            <person name="Hundley H."/>
            <person name="Na H."/>
            <person name="Kuo A."/>
            <person name="Barry K."/>
            <person name="Lipzen A."/>
            <person name="Henrissat B."/>
            <person name="Riley R."/>
            <person name="Ahrendt S."/>
            <person name="Nagy L.G."/>
            <person name="Grigoriev I.V."/>
            <person name="Martin F."/>
            <person name="Rosso M.N."/>
        </authorList>
    </citation>
    <scope>NUCLEOTIDE SEQUENCE</scope>
    <source>
        <strain evidence="1">CBS 384.51</strain>
    </source>
</reference>
<dbReference type="Proteomes" id="UP001055072">
    <property type="component" value="Unassembled WGS sequence"/>
</dbReference>
<dbReference type="EMBL" id="MU274912">
    <property type="protein sequence ID" value="KAI0088794.1"/>
    <property type="molecule type" value="Genomic_DNA"/>
</dbReference>
<evidence type="ECO:0000313" key="1">
    <source>
        <dbReference type="EMBL" id="KAI0088794.1"/>
    </source>
</evidence>
<proteinExistence type="predicted"/>
<accession>A0ACB8U3X5</accession>
<comment type="caution">
    <text evidence="1">The sequence shown here is derived from an EMBL/GenBank/DDBJ whole genome shotgun (WGS) entry which is preliminary data.</text>
</comment>
<organism evidence="1 2">
    <name type="scientific">Irpex rosettiformis</name>
    <dbReference type="NCBI Taxonomy" id="378272"/>
    <lineage>
        <taxon>Eukaryota</taxon>
        <taxon>Fungi</taxon>
        <taxon>Dikarya</taxon>
        <taxon>Basidiomycota</taxon>
        <taxon>Agaricomycotina</taxon>
        <taxon>Agaricomycetes</taxon>
        <taxon>Polyporales</taxon>
        <taxon>Irpicaceae</taxon>
        <taxon>Irpex</taxon>
    </lineage>
</organism>